<reference evidence="5 6" key="1">
    <citation type="submission" date="2017-02" db="EMBL/GenBank/DDBJ databases">
        <authorList>
            <person name="Peterson S.W."/>
        </authorList>
    </citation>
    <scope>NUCLEOTIDE SEQUENCE [LARGE SCALE GENOMIC DNA]</scope>
    <source>
        <strain evidence="5 6">LSP_Lj1</strain>
    </source>
</reference>
<organism evidence="5 6">
    <name type="scientific">Luteococcus japonicus LSP_Lj1</name>
    <dbReference type="NCBI Taxonomy" id="1255658"/>
    <lineage>
        <taxon>Bacteria</taxon>
        <taxon>Bacillati</taxon>
        <taxon>Actinomycetota</taxon>
        <taxon>Actinomycetes</taxon>
        <taxon>Propionibacteriales</taxon>
        <taxon>Propionibacteriaceae</taxon>
        <taxon>Luteococcus</taxon>
    </lineage>
</organism>
<name>A0A1R4IE55_9ACTN</name>
<dbReference type="PIRSF" id="PIRSF000126">
    <property type="entry name" value="11-beta-HSD1"/>
    <property type="match status" value="1"/>
</dbReference>
<accession>A0A1R4IE55</accession>
<evidence type="ECO:0000313" key="5">
    <source>
        <dbReference type="EMBL" id="SJN18142.1"/>
    </source>
</evidence>
<dbReference type="PRINTS" id="PR00081">
    <property type="entry name" value="GDHRDH"/>
</dbReference>
<sequence length="255" mass="26895">MHALVTGASGGLGQAFCNHLAAQGHDLVLVSRRTGQLERIAADARAKFGVDAVVLPADLSEEAARNELAAELGRRGIHVDVLVNNAGFGTIGELAMADVDRLNDEIGLNCGAVAHLSRLFLPGMLEQGSGSIINVASTAAFQPIPTMAVYAATKSFVLSFTQALWEETRSTPVRVTAICPGPTDTAFFDAAGDDKVLANRRTPDQVVASTFRALDRRQPSVTDGFVNAVQGHFAKVMPARIAVPVARLVVAPTKR</sequence>
<dbReference type="EMBL" id="FUKQ01000006">
    <property type="protein sequence ID" value="SJN18142.1"/>
    <property type="molecule type" value="Genomic_DNA"/>
</dbReference>
<feature type="domain" description="Ketoreductase" evidence="4">
    <location>
        <begin position="1"/>
        <end position="185"/>
    </location>
</feature>
<dbReference type="AlphaFoldDB" id="A0A1R4IE55"/>
<protein>
    <submittedName>
        <fullName evidence="5">Short-chain dehydrogenase/reductase SDR</fullName>
    </submittedName>
</protein>
<dbReference type="PANTHER" id="PTHR44196:SF2">
    <property type="entry name" value="SHORT-CHAIN DEHYDROGENASE-RELATED"/>
    <property type="match status" value="1"/>
</dbReference>
<dbReference type="SMART" id="SM00822">
    <property type="entry name" value="PKS_KR"/>
    <property type="match status" value="1"/>
</dbReference>
<evidence type="ECO:0000259" key="4">
    <source>
        <dbReference type="SMART" id="SM00822"/>
    </source>
</evidence>
<dbReference type="PRINTS" id="PR00080">
    <property type="entry name" value="SDRFAMILY"/>
</dbReference>
<dbReference type="InterPro" id="IPR036291">
    <property type="entry name" value="NAD(P)-bd_dom_sf"/>
</dbReference>
<dbReference type="GO" id="GO:0016020">
    <property type="term" value="C:membrane"/>
    <property type="evidence" value="ECO:0007669"/>
    <property type="project" value="TreeGrafter"/>
</dbReference>
<dbReference type="Gene3D" id="3.40.50.720">
    <property type="entry name" value="NAD(P)-binding Rossmann-like Domain"/>
    <property type="match status" value="1"/>
</dbReference>
<keyword evidence="2" id="KW-0560">Oxidoreductase</keyword>
<dbReference type="GO" id="GO:0016491">
    <property type="term" value="F:oxidoreductase activity"/>
    <property type="evidence" value="ECO:0007669"/>
    <property type="project" value="UniProtKB-KW"/>
</dbReference>
<evidence type="ECO:0000256" key="1">
    <source>
        <dbReference type="ARBA" id="ARBA00006484"/>
    </source>
</evidence>
<evidence type="ECO:0000256" key="3">
    <source>
        <dbReference type="RuleBase" id="RU000363"/>
    </source>
</evidence>
<evidence type="ECO:0000313" key="6">
    <source>
        <dbReference type="Proteomes" id="UP000188342"/>
    </source>
</evidence>
<dbReference type="InterPro" id="IPR057326">
    <property type="entry name" value="KR_dom"/>
</dbReference>
<dbReference type="InterPro" id="IPR002347">
    <property type="entry name" value="SDR_fam"/>
</dbReference>
<gene>
    <name evidence="5" type="ORF">FM114_01345</name>
</gene>
<dbReference type="Pfam" id="PF00106">
    <property type="entry name" value="adh_short"/>
    <property type="match status" value="1"/>
</dbReference>
<comment type="similarity">
    <text evidence="1 3">Belongs to the short-chain dehydrogenases/reductases (SDR) family.</text>
</comment>
<evidence type="ECO:0000256" key="2">
    <source>
        <dbReference type="ARBA" id="ARBA00023002"/>
    </source>
</evidence>
<dbReference type="SUPFAM" id="SSF51735">
    <property type="entry name" value="NAD(P)-binding Rossmann-fold domains"/>
    <property type="match status" value="1"/>
</dbReference>
<proteinExistence type="inferred from homology"/>
<keyword evidence="6" id="KW-1185">Reference proteome</keyword>
<dbReference type="Proteomes" id="UP000188342">
    <property type="component" value="Unassembled WGS sequence"/>
</dbReference>
<dbReference type="OrthoDB" id="9797538at2"/>
<dbReference type="PANTHER" id="PTHR44196">
    <property type="entry name" value="DEHYDROGENASE/REDUCTASE SDR FAMILY MEMBER 7B"/>
    <property type="match status" value="1"/>
</dbReference>
<dbReference type="RefSeq" id="WP_094763397.1">
    <property type="nucleotide sequence ID" value="NZ_FUKQ01000006.1"/>
</dbReference>
<dbReference type="CDD" id="cd05233">
    <property type="entry name" value="SDR_c"/>
    <property type="match status" value="1"/>
</dbReference>
<dbReference type="STRING" id="1255658.FM114_01345"/>